<protein>
    <submittedName>
        <fullName evidence="1">Uncharacterized protein</fullName>
    </submittedName>
</protein>
<sequence length="103" mass="11408">MPETIHTVAFRARVLAPTKPAGTRCLWVSTAISTKQQHVESLMLDFRGQTCASALMIKWTKYYHAVDVYYSVTQNSEGQIKADLALFCEGLDSADPREAIDAA</sequence>
<name>A0A2P4XNC8_9STRA</name>
<proteinExistence type="predicted"/>
<reference evidence="1 2" key="1">
    <citation type="journal article" date="2017" name="Genome Biol. Evol.">
        <title>Phytophthora megakarya and P. palmivora, closely related causal agents of cacao black pod rot, underwent increases in genome sizes and gene numbers by different mechanisms.</title>
        <authorList>
            <person name="Ali S.S."/>
            <person name="Shao J."/>
            <person name="Lary D.J."/>
            <person name="Kronmiller B."/>
            <person name="Shen D."/>
            <person name="Strem M.D."/>
            <person name="Amoako-Attah I."/>
            <person name="Akrofi A.Y."/>
            <person name="Begoude B.A."/>
            <person name="Ten Hoopen G.M."/>
            <person name="Coulibaly K."/>
            <person name="Kebe B.I."/>
            <person name="Melnick R.L."/>
            <person name="Guiltinan M.J."/>
            <person name="Tyler B.M."/>
            <person name="Meinhardt L.W."/>
            <person name="Bailey B.A."/>
        </authorList>
    </citation>
    <scope>NUCLEOTIDE SEQUENCE [LARGE SCALE GENOMIC DNA]</scope>
    <source>
        <strain evidence="2">sbr112.9</strain>
    </source>
</reference>
<dbReference type="Proteomes" id="UP000237271">
    <property type="component" value="Unassembled WGS sequence"/>
</dbReference>
<accession>A0A2P4XNC8</accession>
<evidence type="ECO:0000313" key="2">
    <source>
        <dbReference type="Proteomes" id="UP000237271"/>
    </source>
</evidence>
<dbReference type="EMBL" id="NCKW01009481">
    <property type="protein sequence ID" value="POM67062.1"/>
    <property type="molecule type" value="Genomic_DNA"/>
</dbReference>
<evidence type="ECO:0000313" key="1">
    <source>
        <dbReference type="EMBL" id="POM67062.1"/>
    </source>
</evidence>
<gene>
    <name evidence="1" type="ORF">PHPALM_16992</name>
</gene>
<organism evidence="1 2">
    <name type="scientific">Phytophthora palmivora</name>
    <dbReference type="NCBI Taxonomy" id="4796"/>
    <lineage>
        <taxon>Eukaryota</taxon>
        <taxon>Sar</taxon>
        <taxon>Stramenopiles</taxon>
        <taxon>Oomycota</taxon>
        <taxon>Peronosporomycetes</taxon>
        <taxon>Peronosporales</taxon>
        <taxon>Peronosporaceae</taxon>
        <taxon>Phytophthora</taxon>
    </lineage>
</organism>
<keyword evidence="2" id="KW-1185">Reference proteome</keyword>
<comment type="caution">
    <text evidence="1">The sequence shown here is derived from an EMBL/GenBank/DDBJ whole genome shotgun (WGS) entry which is preliminary data.</text>
</comment>
<dbReference type="AlphaFoldDB" id="A0A2P4XNC8"/>